<dbReference type="EMBL" id="BMEA01000002">
    <property type="protein sequence ID" value="GGB86232.1"/>
    <property type="molecule type" value="Genomic_DNA"/>
</dbReference>
<name>A0A8H9KS18_9MICO</name>
<reference evidence="3" key="1">
    <citation type="journal article" date="2014" name="Int. J. Syst. Evol. Microbiol.">
        <title>Complete genome sequence of Corynebacterium casei LMG S-19264T (=DSM 44701T), isolated from a smear-ripened cheese.</title>
        <authorList>
            <consortium name="US DOE Joint Genome Institute (JGI-PGF)"/>
            <person name="Walter F."/>
            <person name="Albersmeier A."/>
            <person name="Kalinowski J."/>
            <person name="Ruckert C."/>
        </authorList>
    </citation>
    <scope>NUCLEOTIDE SEQUENCE</scope>
    <source>
        <strain evidence="3">CGMCC 1.10749</strain>
    </source>
</reference>
<feature type="domain" description="DUF3152" evidence="2">
    <location>
        <begin position="216"/>
        <end position="376"/>
    </location>
</feature>
<protein>
    <recommendedName>
        <fullName evidence="2">DUF3152 domain-containing protein</fullName>
    </recommendedName>
</protein>
<feature type="compositionally biased region" description="Basic and acidic residues" evidence="1">
    <location>
        <begin position="111"/>
        <end position="124"/>
    </location>
</feature>
<sequence>MPEDIDLPDWVSEPRPGAAPREEGAPTRRADLRRVAEDQRRSAARRAARHDSGRHDGRAPGRAGAHQGQPEHHEEAATRADRRRMVHDGVRRSVPEQRRTAVEMVPPESAAETRRAARRATPDRARRRRASTTTIARRRAVAALAMASLVALALWTLWPSEESSSPVRKTADLAASVAGSGSDPVPAAEDLPPEPTVAPSSAGAVPRAGSGKRVPVALPAIAAPTVNPTRTIRVAFEVEDGAGVDAQEAANIVSTTLGDARGWQTKDRVRFRAVDADAVSRGEVDITIVLASPTMTDALCKPLRTNGKVSCFNLRRVVLNTARWTLGVAGYEGALPAYRQYMVNHEIGHGLYHGHVDCPGDDELAPIMLQQSKGLDGCRPNAWPTLP</sequence>
<comment type="caution">
    <text evidence="3">The sequence shown here is derived from an EMBL/GenBank/DDBJ whole genome shotgun (WGS) entry which is preliminary data.</text>
</comment>
<feature type="region of interest" description="Disordered" evidence="1">
    <location>
        <begin position="174"/>
        <end position="210"/>
    </location>
</feature>
<dbReference type="SUPFAM" id="SSF55486">
    <property type="entry name" value="Metalloproteases ('zincins'), catalytic domain"/>
    <property type="match status" value="1"/>
</dbReference>
<feature type="compositionally biased region" description="Basic and acidic residues" evidence="1">
    <location>
        <begin position="86"/>
        <end position="101"/>
    </location>
</feature>
<feature type="compositionally biased region" description="Basic and acidic residues" evidence="1">
    <location>
        <begin position="49"/>
        <end position="59"/>
    </location>
</feature>
<accession>A0A8H9KS18</accession>
<feature type="compositionally biased region" description="Basic and acidic residues" evidence="1">
    <location>
        <begin position="20"/>
        <end position="41"/>
    </location>
</feature>
<evidence type="ECO:0000256" key="1">
    <source>
        <dbReference type="SAM" id="MobiDB-lite"/>
    </source>
</evidence>
<proteinExistence type="predicted"/>
<evidence type="ECO:0000313" key="4">
    <source>
        <dbReference type="Proteomes" id="UP000628079"/>
    </source>
</evidence>
<dbReference type="RefSeq" id="WP_188450447.1">
    <property type="nucleotide sequence ID" value="NZ_BMEA01000002.1"/>
</dbReference>
<dbReference type="Pfam" id="PF11350">
    <property type="entry name" value="DUF3152"/>
    <property type="match status" value="1"/>
</dbReference>
<dbReference type="AlphaFoldDB" id="A0A8H9KS18"/>
<organism evidence="3 4">
    <name type="scientific">Knoellia flava</name>
    <dbReference type="NCBI Taxonomy" id="913969"/>
    <lineage>
        <taxon>Bacteria</taxon>
        <taxon>Bacillati</taxon>
        <taxon>Actinomycetota</taxon>
        <taxon>Actinomycetes</taxon>
        <taxon>Micrococcales</taxon>
        <taxon>Intrasporangiaceae</taxon>
        <taxon>Knoellia</taxon>
    </lineage>
</organism>
<evidence type="ECO:0000313" key="3">
    <source>
        <dbReference type="EMBL" id="GGB86232.1"/>
    </source>
</evidence>
<feature type="region of interest" description="Disordered" evidence="1">
    <location>
        <begin position="1"/>
        <end position="133"/>
    </location>
</feature>
<evidence type="ECO:0000259" key="2">
    <source>
        <dbReference type="Pfam" id="PF11350"/>
    </source>
</evidence>
<feature type="compositionally biased region" description="Basic and acidic residues" evidence="1">
    <location>
        <begin position="69"/>
        <end position="80"/>
    </location>
</feature>
<reference evidence="3" key="2">
    <citation type="submission" date="2020-09" db="EMBL/GenBank/DDBJ databases">
        <authorList>
            <person name="Sun Q."/>
            <person name="Zhou Y."/>
        </authorList>
    </citation>
    <scope>NUCLEOTIDE SEQUENCE</scope>
    <source>
        <strain evidence="3">CGMCC 1.10749</strain>
    </source>
</reference>
<gene>
    <name evidence="3" type="ORF">GCM10011314_27530</name>
</gene>
<dbReference type="InterPro" id="IPR022603">
    <property type="entry name" value="DUF3152"/>
</dbReference>
<dbReference type="Proteomes" id="UP000628079">
    <property type="component" value="Unassembled WGS sequence"/>
</dbReference>